<dbReference type="Pfam" id="PF14661">
    <property type="entry name" value="HAUS6_N"/>
    <property type="match status" value="1"/>
</dbReference>
<evidence type="ECO:0000313" key="4">
    <source>
        <dbReference type="Proteomes" id="UP001258017"/>
    </source>
</evidence>
<organism evidence="3 4">
    <name type="scientific">Odynerus spinipes</name>
    <dbReference type="NCBI Taxonomy" id="1348599"/>
    <lineage>
        <taxon>Eukaryota</taxon>
        <taxon>Metazoa</taxon>
        <taxon>Ecdysozoa</taxon>
        <taxon>Arthropoda</taxon>
        <taxon>Hexapoda</taxon>
        <taxon>Insecta</taxon>
        <taxon>Pterygota</taxon>
        <taxon>Neoptera</taxon>
        <taxon>Endopterygota</taxon>
        <taxon>Hymenoptera</taxon>
        <taxon>Apocrita</taxon>
        <taxon>Aculeata</taxon>
        <taxon>Vespoidea</taxon>
        <taxon>Vespidae</taxon>
        <taxon>Eumeninae</taxon>
        <taxon>Odynerus</taxon>
    </lineage>
</organism>
<dbReference type="InterPro" id="IPR028163">
    <property type="entry name" value="HAUS_6_N"/>
</dbReference>
<reference evidence="3" key="1">
    <citation type="submission" date="2021-08" db="EMBL/GenBank/DDBJ databases">
        <authorList>
            <person name="Misof B."/>
            <person name="Oliver O."/>
            <person name="Podsiadlowski L."/>
            <person name="Donath A."/>
            <person name="Peters R."/>
            <person name="Mayer C."/>
            <person name="Rust J."/>
            <person name="Gunkel S."/>
            <person name="Lesny P."/>
            <person name="Martin S."/>
            <person name="Oeyen J.P."/>
            <person name="Petersen M."/>
            <person name="Panagiotis P."/>
            <person name="Wilbrandt J."/>
            <person name="Tanja T."/>
        </authorList>
    </citation>
    <scope>NUCLEOTIDE SEQUENCE</scope>
    <source>
        <strain evidence="3">GBR_01_08_01A</strain>
        <tissue evidence="3">Thorax + abdomen</tissue>
    </source>
</reference>
<protein>
    <recommendedName>
        <fullName evidence="2">HAUS augmin-like complex subunit 6 N-terminal domain-containing protein</fullName>
    </recommendedName>
</protein>
<comment type="caution">
    <text evidence="3">The sequence shown here is derived from an EMBL/GenBank/DDBJ whole genome shotgun (WGS) entry which is preliminary data.</text>
</comment>
<dbReference type="PANTHER" id="PTHR16151:SF2">
    <property type="entry name" value="HAUS AUGMIN-LIKE COMPLEX SUBUNIT 6"/>
    <property type="match status" value="1"/>
</dbReference>
<dbReference type="GO" id="GO:0070652">
    <property type="term" value="C:HAUS complex"/>
    <property type="evidence" value="ECO:0007669"/>
    <property type="project" value="InterPro"/>
</dbReference>
<dbReference type="EMBL" id="JAIFRP010000021">
    <property type="protein sequence ID" value="KAK2585422.1"/>
    <property type="molecule type" value="Genomic_DNA"/>
</dbReference>
<dbReference type="PANTHER" id="PTHR16151">
    <property type="entry name" value="HAUS AUGMIN-LIKE COMPLEX SUBUNIT 6"/>
    <property type="match status" value="1"/>
</dbReference>
<feature type="domain" description="HAUS augmin-like complex subunit 6 N-terminal" evidence="2">
    <location>
        <begin position="8"/>
        <end position="203"/>
    </location>
</feature>
<evidence type="ECO:0000313" key="3">
    <source>
        <dbReference type="EMBL" id="KAK2585422.1"/>
    </source>
</evidence>
<evidence type="ECO:0000259" key="2">
    <source>
        <dbReference type="Pfam" id="PF14661"/>
    </source>
</evidence>
<dbReference type="InterPro" id="IPR026797">
    <property type="entry name" value="HAUS_6"/>
</dbReference>
<name>A0AAD9VTD3_9HYME</name>
<evidence type="ECO:0000256" key="1">
    <source>
        <dbReference type="SAM" id="MobiDB-lite"/>
    </source>
</evidence>
<sequence>MTINTSFHRNVFLLTQVIPPSDDFKIHFHEGMFEKPNTVGFMHVSEYLLTIYDAERFKKLIQWPVICKKTGVKYRNDVKDYLNVIASEHPDVDFPPISSSYLVCAHGTKFITIMWKLSIVVLRTYLKRNCNENILYAPSSGPTDELIKTNLHKISKDTMSNIMSHHRNMKKMQEMSKIIIEEEEKALANIKHEVFETKQSILHLISKAPVNSSIKERLANVEDTGIIKLWKQNIDESIAYIKKKHMTLKNVETLSNKITNMIFSRISGSEILDTDQLTKIHCPSILQLPLSTNVQYLLDHLYTNDKLMLYNFLQLFNLLLCQIYRCLTESKLKDLSKCSLQIEASQEDLKSGIRSFQNLRAYITSSSTDLQCDFNVNQTYQENISSMKNVIFFSSPIIKINTNCGNEGNDILKRLDLTPVEGVHKSLFSRYKREHGNNVVPISQLRTNVLVSRINFDDTISLNVSDKIPSPLVYISKPTLLSANHTGKYSRLFLSHARKAAEKGNYSMMSIPHSSKANSTAITNTVGEIHNMSQCSLSNTTKNLLDLSNEVIVSEKLSIINDKKSQCIIKEVDNIHNQQYKKVDETKDSIENTKDNKSNNVKEKTNNRRSISDLVQRYRGILKNSTQVSTYVEK</sequence>
<feature type="compositionally biased region" description="Basic and acidic residues" evidence="1">
    <location>
        <begin position="586"/>
        <end position="606"/>
    </location>
</feature>
<proteinExistence type="predicted"/>
<dbReference type="GO" id="GO:0008017">
    <property type="term" value="F:microtubule binding"/>
    <property type="evidence" value="ECO:0007669"/>
    <property type="project" value="TreeGrafter"/>
</dbReference>
<reference evidence="3" key="2">
    <citation type="journal article" date="2023" name="Commun. Biol.">
        <title>Intrasexual cuticular hydrocarbon dimorphism in a wasp sheds light on hydrocarbon biosynthesis genes in Hymenoptera.</title>
        <authorList>
            <person name="Moris V.C."/>
            <person name="Podsiadlowski L."/>
            <person name="Martin S."/>
            <person name="Oeyen J.P."/>
            <person name="Donath A."/>
            <person name="Petersen M."/>
            <person name="Wilbrandt J."/>
            <person name="Misof B."/>
            <person name="Liedtke D."/>
            <person name="Thamm M."/>
            <person name="Scheiner R."/>
            <person name="Schmitt T."/>
            <person name="Niehuis O."/>
        </authorList>
    </citation>
    <scope>NUCLEOTIDE SEQUENCE</scope>
    <source>
        <strain evidence="3">GBR_01_08_01A</strain>
    </source>
</reference>
<dbReference type="AlphaFoldDB" id="A0AAD9VTD3"/>
<keyword evidence="4" id="KW-1185">Reference proteome</keyword>
<feature type="region of interest" description="Disordered" evidence="1">
    <location>
        <begin position="586"/>
        <end position="610"/>
    </location>
</feature>
<dbReference type="Proteomes" id="UP001258017">
    <property type="component" value="Unassembled WGS sequence"/>
</dbReference>
<dbReference type="GO" id="GO:1990498">
    <property type="term" value="C:mitotic spindle microtubule"/>
    <property type="evidence" value="ECO:0007669"/>
    <property type="project" value="TreeGrafter"/>
</dbReference>
<gene>
    <name evidence="3" type="ORF">KPH14_010090</name>
</gene>
<accession>A0AAD9VTD3</accession>
<dbReference type="GO" id="GO:0051225">
    <property type="term" value="P:spindle assembly"/>
    <property type="evidence" value="ECO:0007669"/>
    <property type="project" value="InterPro"/>
</dbReference>